<evidence type="ECO:0000313" key="1">
    <source>
        <dbReference type="EMBL" id="JAH72657.1"/>
    </source>
</evidence>
<accession>A0A0E9V3P0</accession>
<name>A0A0E9V3P0_ANGAN</name>
<reference evidence="1" key="1">
    <citation type="submission" date="2014-11" db="EMBL/GenBank/DDBJ databases">
        <authorList>
            <person name="Amaro Gonzalez C."/>
        </authorList>
    </citation>
    <scope>NUCLEOTIDE SEQUENCE</scope>
</reference>
<protein>
    <submittedName>
        <fullName evidence="1">Uncharacterized protein</fullName>
    </submittedName>
</protein>
<organism evidence="1">
    <name type="scientific">Anguilla anguilla</name>
    <name type="common">European freshwater eel</name>
    <name type="synonym">Muraena anguilla</name>
    <dbReference type="NCBI Taxonomy" id="7936"/>
    <lineage>
        <taxon>Eukaryota</taxon>
        <taxon>Metazoa</taxon>
        <taxon>Chordata</taxon>
        <taxon>Craniata</taxon>
        <taxon>Vertebrata</taxon>
        <taxon>Euteleostomi</taxon>
        <taxon>Actinopterygii</taxon>
        <taxon>Neopterygii</taxon>
        <taxon>Teleostei</taxon>
        <taxon>Anguilliformes</taxon>
        <taxon>Anguillidae</taxon>
        <taxon>Anguilla</taxon>
    </lineage>
</organism>
<proteinExistence type="predicted"/>
<dbReference type="EMBL" id="GBXM01035920">
    <property type="protein sequence ID" value="JAH72657.1"/>
    <property type="molecule type" value="Transcribed_RNA"/>
</dbReference>
<sequence>MSQPCLDYELLNKTTV</sequence>
<dbReference type="AlphaFoldDB" id="A0A0E9V3P0"/>
<reference evidence="1" key="2">
    <citation type="journal article" date="2015" name="Fish Shellfish Immunol.">
        <title>Early steps in the European eel (Anguilla anguilla)-Vibrio vulnificus interaction in the gills: Role of the RtxA13 toxin.</title>
        <authorList>
            <person name="Callol A."/>
            <person name="Pajuelo D."/>
            <person name="Ebbesson L."/>
            <person name="Teles M."/>
            <person name="MacKenzie S."/>
            <person name="Amaro C."/>
        </authorList>
    </citation>
    <scope>NUCLEOTIDE SEQUENCE</scope>
</reference>